<evidence type="ECO:0000256" key="12">
    <source>
        <dbReference type="ARBA" id="ARBA00023170"/>
    </source>
</evidence>
<evidence type="ECO:0000256" key="17">
    <source>
        <dbReference type="SAM" id="SignalP"/>
    </source>
</evidence>
<protein>
    <submittedName>
        <fullName evidence="20">TonB-dependent siderophore receptor</fullName>
    </submittedName>
</protein>
<dbReference type="Proteomes" id="UP001629214">
    <property type="component" value="Unassembled WGS sequence"/>
</dbReference>
<evidence type="ECO:0000256" key="3">
    <source>
        <dbReference type="ARBA" id="ARBA00022448"/>
    </source>
</evidence>
<evidence type="ECO:0000256" key="13">
    <source>
        <dbReference type="ARBA" id="ARBA00023237"/>
    </source>
</evidence>
<evidence type="ECO:0000256" key="7">
    <source>
        <dbReference type="ARBA" id="ARBA00022729"/>
    </source>
</evidence>
<keyword evidence="4 14" id="KW-1134">Transmembrane beta strand</keyword>
<keyword evidence="13 14" id="KW-0998">Cell outer membrane</keyword>
<dbReference type="InterPro" id="IPR000531">
    <property type="entry name" value="Beta-barrel_TonB"/>
</dbReference>
<evidence type="ECO:0000256" key="11">
    <source>
        <dbReference type="ARBA" id="ARBA00023136"/>
    </source>
</evidence>
<keyword evidence="9" id="KW-0406">Ion transport</keyword>
<organism evidence="20 21">
    <name type="scientific">Herbaspirillum rhizosphaerae</name>
    <dbReference type="NCBI Taxonomy" id="346179"/>
    <lineage>
        <taxon>Bacteria</taxon>
        <taxon>Pseudomonadati</taxon>
        <taxon>Pseudomonadota</taxon>
        <taxon>Betaproteobacteria</taxon>
        <taxon>Burkholderiales</taxon>
        <taxon>Oxalobacteraceae</taxon>
        <taxon>Herbaspirillum</taxon>
    </lineage>
</organism>
<dbReference type="PROSITE" id="PS01156">
    <property type="entry name" value="TONB_DEPENDENT_REC_2"/>
    <property type="match status" value="1"/>
</dbReference>
<evidence type="ECO:0000313" key="21">
    <source>
        <dbReference type="Proteomes" id="UP001629214"/>
    </source>
</evidence>
<keyword evidence="5" id="KW-0410">Iron transport</keyword>
<dbReference type="SUPFAM" id="SSF56935">
    <property type="entry name" value="Porins"/>
    <property type="match status" value="1"/>
</dbReference>
<dbReference type="InterPro" id="IPR010105">
    <property type="entry name" value="TonB_sidphr_rcpt"/>
</dbReference>
<evidence type="ECO:0000256" key="9">
    <source>
        <dbReference type="ARBA" id="ARBA00023065"/>
    </source>
</evidence>
<accession>A0ABW8Z6A4</accession>
<feature type="domain" description="TonB-dependent receptor plug" evidence="19">
    <location>
        <begin position="65"/>
        <end position="163"/>
    </location>
</feature>
<evidence type="ECO:0000256" key="10">
    <source>
        <dbReference type="ARBA" id="ARBA00023077"/>
    </source>
</evidence>
<sequence>MKRFSPLAISLTLASAPCVFINSARAEEPAEAGSLPTVSVTAEDSSGSTYRARSSNIAGFGDTPLLDTPASVAVVTEAQWKDQQARLLSDVIKNDASVGENYAPVGYYENISVRGFPLDLASGYRINGLSVVGEQNIALENKEQVEIVKGLSGLQGGVVNAGGLVNYVTKRPADVRSVMLGTDSNGSRYVSTDLGTLFGDRKQFGLRVNAAHEDINSYVNNSNGYRDFASIAANWDITSTAHLQFNIEYQKKAQKSVAGYQLLGGKTVPSNVSPSTMLSPQSWVQPVRIDSLNMNTRFDVELNDNWSAYVNVGRSRAVIDDYLAFPYGSNVATSFSPTFAANGDFDVYDYRSPDDTRRNDEGQAVLQGNFNTGFIKHSLTAGLSMSRRVVDKSDGISIPVGSDNIYAATPAVLPAATDPIPASYRNLDSRQQAIFFTDRVQFSDRWQVLAGGRQVWLKEKTYNSTGVTTRDTDRNQFLPQLALIFKPQANMSLYGSYAETLSMGTSAAFWESNYPTTLPPSVARQLEAGFKYDWSKDLSFTSAIFRMKKAYEYPQPDASGTTFTYVQQGKETHTGIELGASGNVTKQLRLVASMAFIQARADGTGTAAYDGKQAINVPRVRSAVYADYALAAVPGLNLQGSWLYSGSKAATRDGSATVPAYHIFNAGLRYQTRMSGHPTTVRLTVDNIFDKRYWKDTGESLGDSYLHLGAPRLARLTVQYDF</sequence>
<keyword evidence="11 14" id="KW-0472">Membrane</keyword>
<dbReference type="InterPro" id="IPR037066">
    <property type="entry name" value="Plug_dom_sf"/>
</dbReference>
<keyword evidence="7 17" id="KW-0732">Signal</keyword>
<dbReference type="InterPro" id="IPR036942">
    <property type="entry name" value="Beta-barrel_TonB_sf"/>
</dbReference>
<dbReference type="Gene3D" id="2.170.130.10">
    <property type="entry name" value="TonB-dependent receptor, plug domain"/>
    <property type="match status" value="1"/>
</dbReference>
<dbReference type="PANTHER" id="PTHR32552">
    <property type="entry name" value="FERRICHROME IRON RECEPTOR-RELATED"/>
    <property type="match status" value="1"/>
</dbReference>
<evidence type="ECO:0000256" key="14">
    <source>
        <dbReference type="PROSITE-ProRule" id="PRU01360"/>
    </source>
</evidence>
<keyword evidence="6 14" id="KW-0812">Transmembrane</keyword>
<dbReference type="PROSITE" id="PS52016">
    <property type="entry name" value="TONB_DEPENDENT_REC_3"/>
    <property type="match status" value="1"/>
</dbReference>
<proteinExistence type="inferred from homology"/>
<keyword evidence="3 14" id="KW-0813">Transport</keyword>
<feature type="short sequence motif" description="TonB C-terminal box" evidence="15">
    <location>
        <begin position="705"/>
        <end position="722"/>
    </location>
</feature>
<evidence type="ECO:0000256" key="2">
    <source>
        <dbReference type="ARBA" id="ARBA00009810"/>
    </source>
</evidence>
<keyword evidence="21" id="KW-1185">Reference proteome</keyword>
<dbReference type="InterPro" id="IPR012910">
    <property type="entry name" value="Plug_dom"/>
</dbReference>
<dbReference type="RefSeq" id="WP_408167552.1">
    <property type="nucleotide sequence ID" value="NZ_JAQQFR010000005.1"/>
</dbReference>
<evidence type="ECO:0000256" key="5">
    <source>
        <dbReference type="ARBA" id="ARBA00022496"/>
    </source>
</evidence>
<feature type="signal peptide" evidence="17">
    <location>
        <begin position="1"/>
        <end position="26"/>
    </location>
</feature>
<evidence type="ECO:0000256" key="1">
    <source>
        <dbReference type="ARBA" id="ARBA00004571"/>
    </source>
</evidence>
<dbReference type="InterPro" id="IPR039426">
    <property type="entry name" value="TonB-dep_rcpt-like"/>
</dbReference>
<gene>
    <name evidence="20" type="ORF">PQR63_09210</name>
</gene>
<evidence type="ECO:0000256" key="15">
    <source>
        <dbReference type="PROSITE-ProRule" id="PRU10144"/>
    </source>
</evidence>
<reference evidence="20 21" key="1">
    <citation type="journal article" date="2024" name="Chem. Sci.">
        <title>Discovery of megapolipeptins by genome mining of a Burkholderiales bacteria collection.</title>
        <authorList>
            <person name="Paulo B.S."/>
            <person name="Recchia M.J.J."/>
            <person name="Lee S."/>
            <person name="Fergusson C.H."/>
            <person name="Romanowski S.B."/>
            <person name="Hernandez A."/>
            <person name="Krull N."/>
            <person name="Liu D.Y."/>
            <person name="Cavanagh H."/>
            <person name="Bos A."/>
            <person name="Gray C.A."/>
            <person name="Murphy B.T."/>
            <person name="Linington R.G."/>
            <person name="Eustaquio A.S."/>
        </authorList>
    </citation>
    <scope>NUCLEOTIDE SEQUENCE [LARGE SCALE GENOMIC DNA]</scope>
    <source>
        <strain evidence="20 21">RL21-008-BIB-B</strain>
    </source>
</reference>
<dbReference type="Pfam" id="PF00593">
    <property type="entry name" value="TonB_dep_Rec_b-barrel"/>
    <property type="match status" value="1"/>
</dbReference>
<keyword evidence="8" id="KW-0408">Iron</keyword>
<comment type="similarity">
    <text evidence="2 14 16">Belongs to the TonB-dependent receptor family.</text>
</comment>
<evidence type="ECO:0000256" key="16">
    <source>
        <dbReference type="RuleBase" id="RU003357"/>
    </source>
</evidence>
<keyword evidence="12 20" id="KW-0675">Receptor</keyword>
<dbReference type="EMBL" id="JAQQFR010000005">
    <property type="protein sequence ID" value="MFL9878559.1"/>
    <property type="molecule type" value="Genomic_DNA"/>
</dbReference>
<feature type="domain" description="TonB-dependent receptor-like beta-barrel" evidence="18">
    <location>
        <begin position="235"/>
        <end position="688"/>
    </location>
</feature>
<evidence type="ECO:0000256" key="6">
    <source>
        <dbReference type="ARBA" id="ARBA00022692"/>
    </source>
</evidence>
<evidence type="ECO:0000256" key="4">
    <source>
        <dbReference type="ARBA" id="ARBA00022452"/>
    </source>
</evidence>
<evidence type="ECO:0000256" key="8">
    <source>
        <dbReference type="ARBA" id="ARBA00023004"/>
    </source>
</evidence>
<dbReference type="Gene3D" id="2.40.170.20">
    <property type="entry name" value="TonB-dependent receptor, beta-barrel domain"/>
    <property type="match status" value="1"/>
</dbReference>
<name>A0ABW8Z6A4_9BURK</name>
<evidence type="ECO:0000259" key="19">
    <source>
        <dbReference type="Pfam" id="PF07715"/>
    </source>
</evidence>
<dbReference type="PANTHER" id="PTHR32552:SF83">
    <property type="entry name" value="BLR3904 PROTEIN"/>
    <property type="match status" value="1"/>
</dbReference>
<evidence type="ECO:0000313" key="20">
    <source>
        <dbReference type="EMBL" id="MFL9878559.1"/>
    </source>
</evidence>
<evidence type="ECO:0000259" key="18">
    <source>
        <dbReference type="Pfam" id="PF00593"/>
    </source>
</evidence>
<dbReference type="Pfam" id="PF07715">
    <property type="entry name" value="Plug"/>
    <property type="match status" value="1"/>
</dbReference>
<comment type="subcellular location">
    <subcellularLocation>
        <location evidence="1 14">Cell outer membrane</location>
        <topology evidence="1 14">Multi-pass membrane protein</topology>
    </subcellularLocation>
</comment>
<feature type="chain" id="PRO_5047504073" evidence="17">
    <location>
        <begin position="27"/>
        <end position="722"/>
    </location>
</feature>
<keyword evidence="10 16" id="KW-0798">TonB box</keyword>
<comment type="caution">
    <text evidence="20">The sequence shown here is derived from an EMBL/GenBank/DDBJ whole genome shotgun (WGS) entry which is preliminary data.</text>
</comment>
<dbReference type="InterPro" id="IPR010917">
    <property type="entry name" value="TonB_rcpt_CS"/>
</dbReference>
<dbReference type="NCBIfam" id="TIGR01783">
    <property type="entry name" value="TonB-siderophor"/>
    <property type="match status" value="1"/>
</dbReference>
<dbReference type="CDD" id="cd01347">
    <property type="entry name" value="ligand_gated_channel"/>
    <property type="match status" value="1"/>
</dbReference>